<gene>
    <name evidence="2" type="ORF">H7965_01375</name>
</gene>
<dbReference type="AlphaFoldDB" id="A0A9X0UBJ2"/>
<dbReference type="CDD" id="cd02440">
    <property type="entry name" value="AdoMet_MTases"/>
    <property type="match status" value="1"/>
</dbReference>
<comment type="caution">
    <text evidence="2">The sequence shown here is derived from an EMBL/GenBank/DDBJ whole genome shotgun (WGS) entry which is preliminary data.</text>
</comment>
<dbReference type="SUPFAM" id="SSF53335">
    <property type="entry name" value="S-adenosyl-L-methionine-dependent methyltransferases"/>
    <property type="match status" value="1"/>
</dbReference>
<evidence type="ECO:0000313" key="3">
    <source>
        <dbReference type="Proteomes" id="UP000600101"/>
    </source>
</evidence>
<keyword evidence="3" id="KW-1185">Reference proteome</keyword>
<dbReference type="GO" id="GO:0032259">
    <property type="term" value="P:methylation"/>
    <property type="evidence" value="ECO:0007669"/>
    <property type="project" value="UniProtKB-KW"/>
</dbReference>
<dbReference type="InterPro" id="IPR013217">
    <property type="entry name" value="Methyltransf_12"/>
</dbReference>
<reference evidence="2" key="1">
    <citation type="submission" date="2020-08" db="EMBL/GenBank/DDBJ databases">
        <authorList>
            <person name="Hu Y."/>
            <person name="Nguyen S.V."/>
            <person name="Li F."/>
            <person name="Fanning S."/>
        </authorList>
    </citation>
    <scope>NUCLEOTIDE SEQUENCE</scope>
    <source>
        <strain evidence="2">SYSU D8009</strain>
    </source>
</reference>
<organism evidence="2 3">
    <name type="scientific">Siccirubricoccus deserti</name>
    <dbReference type="NCBI Taxonomy" id="2013562"/>
    <lineage>
        <taxon>Bacteria</taxon>
        <taxon>Pseudomonadati</taxon>
        <taxon>Pseudomonadota</taxon>
        <taxon>Alphaproteobacteria</taxon>
        <taxon>Acetobacterales</taxon>
        <taxon>Roseomonadaceae</taxon>
        <taxon>Siccirubricoccus</taxon>
    </lineage>
</organism>
<sequence length="414" mass="44844">MTDPTDARLADQYEAFPYPARDPREEAKRLIVGSPSHLREIDHWIFGTSRPASRPLRALVAGGGTGDGTVMLAQQMAWTRRPGQVTWLDRSAAARRIAEARAATRGLDNIRFIEGSLLELPGSGLGPFDYIDCCGVLHHLPDPLAGLRALVSVLAPGGGLGLMVYAPHGRTGVYMLQDALRLLAPAEQPPPARVETARRLWKQVPETAWLRRNPWLTDHLSGGDAGLYDLLLNPRDAAFTVPGLAALVAAAGLRVACWVEPVRYDPDSYLSDPKLRARTARLSPLDRAALAEAVTGNMGIHIVYCVRAEDPEPMRAWDDPASVPVLREMDGPTLAKGLPRDGTIAVTFDGLRVVLPMPRLAGAILQRVDGSRSLGAIADELAANGVSREAFWRDLAALRTTMEPMNRLLLAAPT</sequence>
<dbReference type="Proteomes" id="UP000600101">
    <property type="component" value="Unassembled WGS sequence"/>
</dbReference>
<dbReference type="RefSeq" id="WP_186768719.1">
    <property type="nucleotide sequence ID" value="NZ_JACOMF010000001.1"/>
</dbReference>
<dbReference type="GO" id="GO:0008168">
    <property type="term" value="F:methyltransferase activity"/>
    <property type="evidence" value="ECO:0007669"/>
    <property type="project" value="UniProtKB-KW"/>
</dbReference>
<evidence type="ECO:0000313" key="2">
    <source>
        <dbReference type="EMBL" id="MBC4013959.1"/>
    </source>
</evidence>
<protein>
    <submittedName>
        <fullName evidence="2">Methyltransferase</fullName>
    </submittedName>
</protein>
<keyword evidence="2" id="KW-0808">Transferase</keyword>
<keyword evidence="2" id="KW-0489">Methyltransferase</keyword>
<accession>A0A9X0UBJ2</accession>
<proteinExistence type="predicted"/>
<dbReference type="InterPro" id="IPR029063">
    <property type="entry name" value="SAM-dependent_MTases_sf"/>
</dbReference>
<dbReference type="Gene3D" id="3.40.50.150">
    <property type="entry name" value="Vaccinia Virus protein VP39"/>
    <property type="match status" value="1"/>
</dbReference>
<feature type="domain" description="Methyltransferase type 12" evidence="1">
    <location>
        <begin position="61"/>
        <end position="160"/>
    </location>
</feature>
<name>A0A9X0UBJ2_9PROT</name>
<evidence type="ECO:0000259" key="1">
    <source>
        <dbReference type="Pfam" id="PF08242"/>
    </source>
</evidence>
<dbReference type="EMBL" id="JACOMF010000001">
    <property type="protein sequence ID" value="MBC4013959.1"/>
    <property type="molecule type" value="Genomic_DNA"/>
</dbReference>
<dbReference type="Pfam" id="PF08242">
    <property type="entry name" value="Methyltransf_12"/>
    <property type="match status" value="1"/>
</dbReference>